<gene>
    <name evidence="1" type="ORF">LCGC14_0292970</name>
</gene>
<organism evidence="1">
    <name type="scientific">marine sediment metagenome</name>
    <dbReference type="NCBI Taxonomy" id="412755"/>
    <lineage>
        <taxon>unclassified sequences</taxon>
        <taxon>metagenomes</taxon>
        <taxon>ecological metagenomes</taxon>
    </lineage>
</organism>
<dbReference type="InterPro" id="IPR022223">
    <property type="entry name" value="DUF3748"/>
</dbReference>
<dbReference type="Pfam" id="PF12566">
    <property type="entry name" value="DUF3748"/>
    <property type="match status" value="1"/>
</dbReference>
<sequence length="459" mass="51055">MRTLKVPSSVLIMVFSFMISCKEQVAYKNNIMTEKQITFNAKTHALDNNDNFSPDGRFLCYDTRHMVFNTNLANSKSVEKVAIASGDETVLWQPKSVSGENAAPGVAAVSYHPTENKVIFIHGPQLEEVDVRGFYDIRNRNGAIVSADGKGEFSIADLRDVTNDRLTVSGAQRGGTHRHEYSRNGERIGFTYDDFLQPDYDRTIGYMETNNSAPEGFSHYFAVLLKPHKKGESKPGEIEKAYGDSWVDSLGSKRAFIGKVRAENGVDYETSLFVAHIPSSVDITSAYSGDANTYPEPPKGIVIKRLTHSKSDEGIVRGSYLGKQIAYLSKDKKGILQVFVIPVDGSDITDDLKKRPVQITNYTDDASNVRWHPSDQWILSISDGKVYASFVGSTDDFGKSILLTPSDLNREALVVSPDGKMLAYNVNMPHASESRMIDNKQNNEYYQIFILDLLNTLAL</sequence>
<name>A0A0F9TSR6_9ZZZZ</name>
<evidence type="ECO:0008006" key="2">
    <source>
        <dbReference type="Google" id="ProtNLM"/>
    </source>
</evidence>
<dbReference type="AlphaFoldDB" id="A0A0F9TSR6"/>
<dbReference type="EMBL" id="LAZR01000176">
    <property type="protein sequence ID" value="KKN84090.1"/>
    <property type="molecule type" value="Genomic_DNA"/>
</dbReference>
<comment type="caution">
    <text evidence="1">The sequence shown here is derived from an EMBL/GenBank/DDBJ whole genome shotgun (WGS) entry which is preliminary data.</text>
</comment>
<accession>A0A0F9TSR6</accession>
<proteinExistence type="predicted"/>
<protein>
    <recommendedName>
        <fullName evidence="2">DUF3748 domain-containing protein</fullName>
    </recommendedName>
</protein>
<dbReference type="Gene3D" id="2.120.10.30">
    <property type="entry name" value="TolB, C-terminal domain"/>
    <property type="match status" value="1"/>
</dbReference>
<dbReference type="SUPFAM" id="SSF82171">
    <property type="entry name" value="DPP6 N-terminal domain-like"/>
    <property type="match status" value="1"/>
</dbReference>
<dbReference type="InterPro" id="IPR011042">
    <property type="entry name" value="6-blade_b-propeller_TolB-like"/>
</dbReference>
<reference evidence="1" key="1">
    <citation type="journal article" date="2015" name="Nature">
        <title>Complex archaea that bridge the gap between prokaryotes and eukaryotes.</title>
        <authorList>
            <person name="Spang A."/>
            <person name="Saw J.H."/>
            <person name="Jorgensen S.L."/>
            <person name="Zaremba-Niedzwiedzka K."/>
            <person name="Martijn J."/>
            <person name="Lind A.E."/>
            <person name="van Eijk R."/>
            <person name="Schleper C."/>
            <person name="Guy L."/>
            <person name="Ettema T.J."/>
        </authorList>
    </citation>
    <scope>NUCLEOTIDE SEQUENCE</scope>
</reference>
<dbReference type="PROSITE" id="PS51257">
    <property type="entry name" value="PROKAR_LIPOPROTEIN"/>
    <property type="match status" value="1"/>
</dbReference>
<evidence type="ECO:0000313" key="1">
    <source>
        <dbReference type="EMBL" id="KKN84090.1"/>
    </source>
</evidence>